<protein>
    <submittedName>
        <fullName evidence="7">RNA polymerase-associated protein Rtf1</fullName>
    </submittedName>
</protein>
<proteinExistence type="predicted"/>
<evidence type="ECO:0000256" key="1">
    <source>
        <dbReference type="ARBA" id="ARBA00004123"/>
    </source>
</evidence>
<feature type="signal peptide" evidence="5">
    <location>
        <begin position="1"/>
        <end position="15"/>
    </location>
</feature>
<keyword evidence="4" id="KW-0539">Nucleus</keyword>
<gene>
    <name evidence="7" type="ORF">BDFB_007231</name>
</gene>
<dbReference type="AlphaFoldDB" id="A0A482VDN6"/>
<evidence type="ECO:0000313" key="8">
    <source>
        <dbReference type="Proteomes" id="UP000292052"/>
    </source>
</evidence>
<sequence>MLLLLFIIIINYFQGLRVRHGNQERVFRLEFVSNQEFTDSEYHKWIEASTAASNALPTKERVEQKQADIKEALNYEFNEQDIERIIREKERFKPNPHNYAMRKTQLMKERDSAMARGDEELARDLGRKISDLEERASELDKLRTSTISSISYINDRNRKRNVEEAEKAILAEVKANKGKKIDDPFTRRSTKPRMNFKAAPEEKVEQVVEAKPEKVIVEVENPKVATQPAQVTQDDLFSAHDFDIKIDLDVPLPGNYYYFLKYFWNYVFLT</sequence>
<evidence type="ECO:0000259" key="6">
    <source>
        <dbReference type="PROSITE" id="PS51360"/>
    </source>
</evidence>
<keyword evidence="8" id="KW-1185">Reference proteome</keyword>
<name>A0A482VDN6_ASBVE</name>
<keyword evidence="5" id="KW-0732">Signal</keyword>
<dbReference type="GO" id="GO:1990269">
    <property type="term" value="F:RNA polymerase II C-terminal domain phosphoserine binding"/>
    <property type="evidence" value="ECO:0007669"/>
    <property type="project" value="TreeGrafter"/>
</dbReference>
<dbReference type="EMBL" id="QDEB01113007">
    <property type="protein sequence ID" value="RZB41575.1"/>
    <property type="molecule type" value="Genomic_DNA"/>
</dbReference>
<dbReference type="GO" id="GO:0016593">
    <property type="term" value="C:Cdc73/Paf1 complex"/>
    <property type="evidence" value="ECO:0007669"/>
    <property type="project" value="TreeGrafter"/>
</dbReference>
<dbReference type="PANTHER" id="PTHR13115">
    <property type="entry name" value="RNA POLYMERASE-ASSOCIATED PROTEIN RTF1 HOMOLOG"/>
    <property type="match status" value="1"/>
</dbReference>
<dbReference type="Pfam" id="PF03126">
    <property type="entry name" value="Plus-3"/>
    <property type="match status" value="1"/>
</dbReference>
<dbReference type="PROSITE" id="PS51360">
    <property type="entry name" value="PLUS3"/>
    <property type="match status" value="1"/>
</dbReference>
<dbReference type="STRING" id="1661398.A0A482VDN6"/>
<feature type="chain" id="PRO_5019742931" evidence="5">
    <location>
        <begin position="16"/>
        <end position="270"/>
    </location>
</feature>
<evidence type="ECO:0000256" key="3">
    <source>
        <dbReference type="ARBA" id="ARBA00023163"/>
    </source>
</evidence>
<dbReference type="OrthoDB" id="166375at2759"/>
<evidence type="ECO:0000256" key="4">
    <source>
        <dbReference type="ARBA" id="ARBA00023242"/>
    </source>
</evidence>
<evidence type="ECO:0000256" key="2">
    <source>
        <dbReference type="ARBA" id="ARBA00023015"/>
    </source>
</evidence>
<accession>A0A482VDN6</accession>
<dbReference type="PANTHER" id="PTHR13115:SF8">
    <property type="entry name" value="RNA POLYMERASE-ASSOCIATED PROTEIN RTF1 HOMOLOG"/>
    <property type="match status" value="1"/>
</dbReference>
<dbReference type="Proteomes" id="UP000292052">
    <property type="component" value="Unassembled WGS sequence"/>
</dbReference>
<keyword evidence="2" id="KW-0805">Transcription regulation</keyword>
<feature type="domain" description="Plus3" evidence="6">
    <location>
        <begin position="1"/>
        <end position="74"/>
    </location>
</feature>
<dbReference type="InterPro" id="IPR004343">
    <property type="entry name" value="Plus-3_dom"/>
</dbReference>
<organism evidence="7 8">
    <name type="scientific">Asbolus verrucosus</name>
    <name type="common">Desert ironclad beetle</name>
    <dbReference type="NCBI Taxonomy" id="1661398"/>
    <lineage>
        <taxon>Eukaryota</taxon>
        <taxon>Metazoa</taxon>
        <taxon>Ecdysozoa</taxon>
        <taxon>Arthropoda</taxon>
        <taxon>Hexapoda</taxon>
        <taxon>Insecta</taxon>
        <taxon>Pterygota</taxon>
        <taxon>Neoptera</taxon>
        <taxon>Endopterygota</taxon>
        <taxon>Coleoptera</taxon>
        <taxon>Polyphaga</taxon>
        <taxon>Cucujiformia</taxon>
        <taxon>Tenebrionidae</taxon>
        <taxon>Pimeliinae</taxon>
        <taxon>Asbolus</taxon>
    </lineage>
</organism>
<dbReference type="GO" id="GO:0003677">
    <property type="term" value="F:DNA binding"/>
    <property type="evidence" value="ECO:0007669"/>
    <property type="project" value="InterPro"/>
</dbReference>
<keyword evidence="3" id="KW-0804">Transcription</keyword>
<reference evidence="7 8" key="1">
    <citation type="submission" date="2017-03" db="EMBL/GenBank/DDBJ databases">
        <title>Genome of the blue death feigning beetle - Asbolus verrucosus.</title>
        <authorList>
            <person name="Rider S.D."/>
        </authorList>
    </citation>
    <scope>NUCLEOTIDE SEQUENCE [LARGE SCALE GENOMIC DNA]</scope>
    <source>
        <strain evidence="7">Butters</strain>
        <tissue evidence="7">Head and leg muscle</tissue>
    </source>
</reference>
<dbReference type="InterPro" id="IPR036128">
    <property type="entry name" value="Plus3-like_sf"/>
</dbReference>
<comment type="subcellular location">
    <subcellularLocation>
        <location evidence="1">Nucleus</location>
    </subcellularLocation>
</comment>
<evidence type="ECO:0000256" key="5">
    <source>
        <dbReference type="SAM" id="SignalP"/>
    </source>
</evidence>
<dbReference type="Gene3D" id="3.90.70.200">
    <property type="entry name" value="Plus-3 domain"/>
    <property type="match status" value="1"/>
</dbReference>
<comment type="caution">
    <text evidence="7">The sequence shown here is derived from an EMBL/GenBank/DDBJ whole genome shotgun (WGS) entry which is preliminary data.</text>
</comment>
<evidence type="ECO:0000313" key="7">
    <source>
        <dbReference type="EMBL" id="RZB41575.1"/>
    </source>
</evidence>
<dbReference type="SUPFAM" id="SSF159042">
    <property type="entry name" value="Plus3-like"/>
    <property type="match status" value="1"/>
</dbReference>